<evidence type="ECO:0000256" key="1">
    <source>
        <dbReference type="ARBA" id="ARBA00001962"/>
    </source>
</evidence>
<keyword evidence="4" id="KW-0560">Oxidoreductase</keyword>
<organism evidence="8 9">
    <name type="scientific">Sphingobium tyrosinilyticum</name>
    <dbReference type="NCBI Taxonomy" id="2715436"/>
    <lineage>
        <taxon>Bacteria</taxon>
        <taxon>Pseudomonadati</taxon>
        <taxon>Pseudomonadota</taxon>
        <taxon>Alphaproteobacteria</taxon>
        <taxon>Sphingomonadales</taxon>
        <taxon>Sphingomonadaceae</taxon>
        <taxon>Sphingobium</taxon>
    </lineage>
</organism>
<comment type="caution">
    <text evidence="8">The sequence shown here is derived from an EMBL/GenBank/DDBJ whole genome shotgun (WGS) entry which is preliminary data.</text>
</comment>
<keyword evidence="6" id="KW-0411">Iron-sulfur</keyword>
<dbReference type="PANTHER" id="PTHR43756:SF5">
    <property type="entry name" value="CHOLINE MONOOXYGENASE, CHLOROPLASTIC"/>
    <property type="match status" value="1"/>
</dbReference>
<gene>
    <name evidence="8" type="ORF">ACFO3E_16085</name>
</gene>
<dbReference type="PANTHER" id="PTHR43756">
    <property type="entry name" value="CHOLINE MONOOXYGENASE, CHLOROPLASTIC"/>
    <property type="match status" value="1"/>
</dbReference>
<dbReference type="PROSITE" id="PS51296">
    <property type="entry name" value="RIESKE"/>
    <property type="match status" value="1"/>
</dbReference>
<dbReference type="Gene3D" id="3.90.380.10">
    <property type="entry name" value="Naphthalene 1,2-dioxygenase Alpha Subunit, Chain A, domain 1"/>
    <property type="match status" value="1"/>
</dbReference>
<evidence type="ECO:0000256" key="4">
    <source>
        <dbReference type="ARBA" id="ARBA00023002"/>
    </source>
</evidence>
<dbReference type="Gene3D" id="2.102.10.10">
    <property type="entry name" value="Rieske [2Fe-2S] iron-sulphur domain"/>
    <property type="match status" value="1"/>
</dbReference>
<dbReference type="SUPFAM" id="SSF55961">
    <property type="entry name" value="Bet v1-like"/>
    <property type="match status" value="1"/>
</dbReference>
<dbReference type="InterPro" id="IPR001663">
    <property type="entry name" value="Rng_hydr_dOase-A"/>
</dbReference>
<dbReference type="EMBL" id="JBHSFZ010000058">
    <property type="protein sequence ID" value="MFC4595681.1"/>
    <property type="molecule type" value="Genomic_DNA"/>
</dbReference>
<keyword evidence="3" id="KW-0479">Metal-binding</keyword>
<evidence type="ECO:0000256" key="3">
    <source>
        <dbReference type="ARBA" id="ARBA00022723"/>
    </source>
</evidence>
<dbReference type="InterPro" id="IPR036922">
    <property type="entry name" value="Rieske_2Fe-2S_sf"/>
</dbReference>
<dbReference type="CDD" id="cd03469">
    <property type="entry name" value="Rieske_RO_Alpha_N"/>
    <property type="match status" value="1"/>
</dbReference>
<dbReference type="InterPro" id="IPR017941">
    <property type="entry name" value="Rieske_2Fe-2S"/>
</dbReference>
<evidence type="ECO:0000313" key="8">
    <source>
        <dbReference type="EMBL" id="MFC4595681.1"/>
    </source>
</evidence>
<evidence type="ECO:0000256" key="2">
    <source>
        <dbReference type="ARBA" id="ARBA00022714"/>
    </source>
</evidence>
<keyword evidence="9" id="KW-1185">Reference proteome</keyword>
<keyword evidence="2" id="KW-0001">2Fe-2S</keyword>
<dbReference type="InterPro" id="IPR015879">
    <property type="entry name" value="Ring_hydroxy_dOase_asu_C_dom"/>
</dbReference>
<keyword evidence="5" id="KW-0408">Iron</keyword>
<dbReference type="RefSeq" id="WP_380806158.1">
    <property type="nucleotide sequence ID" value="NZ_JBHSFZ010000058.1"/>
</dbReference>
<name>A0ABV9F4K2_9SPHN</name>
<dbReference type="Pfam" id="PF00848">
    <property type="entry name" value="Ring_hydroxyl_A"/>
    <property type="match status" value="1"/>
</dbReference>
<sequence>MATNAVKFEPSANPAEVEEALAAVPLRVTDPERIPSRRYYDQQFFDLEKEKLWFRTWQMAARLEEIPNVGDYMEYRILDKSVIIVNTKNGVKAFHNACRHRGVQLVPDGESGNCKTRGFICPFHGWRWNNEGENTFVFGKQIFSEEALDKAELNLVPCRLETAVGCAFINFDDDALGLRETMGTVLDRGEERGMDKLKMRWWYGTVLPTNWKLAMEAFMEGYHVMRTHPQLMVMATLDGRFGQDMGVKRPSPPSVKEFVDMFILGLERLSAGMGGQVSQRELDVLYDIRDMELPETIEQAAGVLTQRFFEEVTKRGRADGLPVPDLNEMFKNTHYNVEFFFPHFFTVPSFSAMSSYRIRPLTAETCFFEIWNLDFLKEGEVETPKAPTILPYDSKEFPEIPQQDYSNLPRQQLGLHAKGFDYMRLSHEYEGMISNYQRLIDGYLAGLDPQLLAAGNRAVNQGYDSPIVDIGF</sequence>
<comment type="cofactor">
    <cofactor evidence="1">
        <name>Fe cation</name>
        <dbReference type="ChEBI" id="CHEBI:24875"/>
    </cofactor>
</comment>
<evidence type="ECO:0000313" key="9">
    <source>
        <dbReference type="Proteomes" id="UP001595957"/>
    </source>
</evidence>
<proteinExistence type="predicted"/>
<evidence type="ECO:0000256" key="6">
    <source>
        <dbReference type="ARBA" id="ARBA00023014"/>
    </source>
</evidence>
<feature type="domain" description="Rieske" evidence="7">
    <location>
        <begin position="57"/>
        <end position="169"/>
    </location>
</feature>
<protein>
    <submittedName>
        <fullName evidence="8">Rieske 2Fe-2S domain-containing protein</fullName>
    </submittedName>
</protein>
<evidence type="ECO:0000259" key="7">
    <source>
        <dbReference type="PROSITE" id="PS51296"/>
    </source>
</evidence>
<evidence type="ECO:0000256" key="5">
    <source>
        <dbReference type="ARBA" id="ARBA00023004"/>
    </source>
</evidence>
<dbReference type="SUPFAM" id="SSF50022">
    <property type="entry name" value="ISP domain"/>
    <property type="match status" value="1"/>
</dbReference>
<dbReference type="Pfam" id="PF00355">
    <property type="entry name" value="Rieske"/>
    <property type="match status" value="1"/>
</dbReference>
<reference evidence="9" key="1">
    <citation type="journal article" date="2019" name="Int. J. Syst. Evol. Microbiol.">
        <title>The Global Catalogue of Microorganisms (GCM) 10K type strain sequencing project: providing services to taxonomists for standard genome sequencing and annotation.</title>
        <authorList>
            <consortium name="The Broad Institute Genomics Platform"/>
            <consortium name="The Broad Institute Genome Sequencing Center for Infectious Disease"/>
            <person name="Wu L."/>
            <person name="Ma J."/>
        </authorList>
    </citation>
    <scope>NUCLEOTIDE SEQUENCE [LARGE SCALE GENOMIC DNA]</scope>
    <source>
        <strain evidence="9">NBRC 103632</strain>
    </source>
</reference>
<accession>A0ABV9F4K2</accession>
<dbReference type="PRINTS" id="PR00090">
    <property type="entry name" value="RNGDIOXGNASE"/>
</dbReference>
<dbReference type="Proteomes" id="UP001595957">
    <property type="component" value="Unassembled WGS sequence"/>
</dbReference>